<evidence type="ECO:0000256" key="4">
    <source>
        <dbReference type="SAM" id="MobiDB-lite"/>
    </source>
</evidence>
<feature type="region of interest" description="Disordered" evidence="4">
    <location>
        <begin position="1"/>
        <end position="21"/>
    </location>
</feature>
<keyword evidence="1" id="KW-0805">Transcription regulation</keyword>
<dbReference type="Pfam" id="PF00392">
    <property type="entry name" value="GntR"/>
    <property type="match status" value="1"/>
</dbReference>
<dbReference type="Pfam" id="PF07729">
    <property type="entry name" value="FCD"/>
    <property type="match status" value="1"/>
</dbReference>
<name>A0A1I3FD54_9RHOB</name>
<dbReference type="InterPro" id="IPR036388">
    <property type="entry name" value="WH-like_DNA-bd_sf"/>
</dbReference>
<evidence type="ECO:0000256" key="3">
    <source>
        <dbReference type="ARBA" id="ARBA00023163"/>
    </source>
</evidence>
<dbReference type="Gene3D" id="1.20.120.530">
    <property type="entry name" value="GntR ligand-binding domain-like"/>
    <property type="match status" value="1"/>
</dbReference>
<feature type="domain" description="HTH gntR-type" evidence="5">
    <location>
        <begin position="24"/>
        <end position="91"/>
    </location>
</feature>
<dbReference type="PROSITE" id="PS50949">
    <property type="entry name" value="HTH_GNTR"/>
    <property type="match status" value="1"/>
</dbReference>
<dbReference type="CDD" id="cd07377">
    <property type="entry name" value="WHTH_GntR"/>
    <property type="match status" value="1"/>
</dbReference>
<keyword evidence="2 6" id="KW-0238">DNA-binding</keyword>
<organism evidence="6 7">
    <name type="scientific">Albimonas pacifica</name>
    <dbReference type="NCBI Taxonomy" id="1114924"/>
    <lineage>
        <taxon>Bacteria</taxon>
        <taxon>Pseudomonadati</taxon>
        <taxon>Pseudomonadota</taxon>
        <taxon>Alphaproteobacteria</taxon>
        <taxon>Rhodobacterales</taxon>
        <taxon>Paracoccaceae</taxon>
        <taxon>Albimonas</taxon>
    </lineage>
</organism>
<dbReference type="AlphaFoldDB" id="A0A1I3FD54"/>
<dbReference type="GO" id="GO:0003700">
    <property type="term" value="F:DNA-binding transcription factor activity"/>
    <property type="evidence" value="ECO:0007669"/>
    <property type="project" value="InterPro"/>
</dbReference>
<evidence type="ECO:0000313" key="7">
    <source>
        <dbReference type="Proteomes" id="UP000199377"/>
    </source>
</evidence>
<dbReference type="Proteomes" id="UP000199377">
    <property type="component" value="Unassembled WGS sequence"/>
</dbReference>
<dbReference type="Gene3D" id="1.10.10.10">
    <property type="entry name" value="Winged helix-like DNA-binding domain superfamily/Winged helix DNA-binding domain"/>
    <property type="match status" value="1"/>
</dbReference>
<dbReference type="InterPro" id="IPR036390">
    <property type="entry name" value="WH_DNA-bd_sf"/>
</dbReference>
<dbReference type="PANTHER" id="PTHR43537">
    <property type="entry name" value="TRANSCRIPTIONAL REGULATOR, GNTR FAMILY"/>
    <property type="match status" value="1"/>
</dbReference>
<dbReference type="RefSeq" id="WP_092859498.1">
    <property type="nucleotide sequence ID" value="NZ_FOQH01000004.1"/>
</dbReference>
<evidence type="ECO:0000256" key="2">
    <source>
        <dbReference type="ARBA" id="ARBA00023125"/>
    </source>
</evidence>
<evidence type="ECO:0000313" key="6">
    <source>
        <dbReference type="EMBL" id="SFI09084.1"/>
    </source>
</evidence>
<dbReference type="SUPFAM" id="SSF46785">
    <property type="entry name" value="Winged helix' DNA-binding domain"/>
    <property type="match status" value="1"/>
</dbReference>
<dbReference type="InterPro" id="IPR000524">
    <property type="entry name" value="Tscrpt_reg_HTH_GntR"/>
</dbReference>
<sequence>MATPPSDPAPEILDAPAPAGGKRVSLRDRAYAEIKRRIVTTELKPGEAVTVTDLADALGFGRTPVMQAVDRLMIDGLVEVMPRKGVVVSPVSLDELVEIIEIRLLNEGQAARWAAERASGALIEEMRANLEGLKAATGARDLEKLIELDRAFHRLITQAAGNSILAEILGNLHDRSSRFWAMSLNVPRHDARVIEQHAAIIDAIAAHDPDRAEAAVRDHAAAFQQNLVSQVLRPRS</sequence>
<dbReference type="OrthoDB" id="8155773at2"/>
<evidence type="ECO:0000259" key="5">
    <source>
        <dbReference type="PROSITE" id="PS50949"/>
    </source>
</evidence>
<dbReference type="InterPro" id="IPR011711">
    <property type="entry name" value="GntR_C"/>
</dbReference>
<dbReference type="EMBL" id="FOQH01000004">
    <property type="protein sequence ID" value="SFI09084.1"/>
    <property type="molecule type" value="Genomic_DNA"/>
</dbReference>
<dbReference type="PANTHER" id="PTHR43537:SF5">
    <property type="entry name" value="UXU OPERON TRANSCRIPTIONAL REGULATOR"/>
    <property type="match status" value="1"/>
</dbReference>
<dbReference type="SMART" id="SM00345">
    <property type="entry name" value="HTH_GNTR"/>
    <property type="match status" value="1"/>
</dbReference>
<keyword evidence="7" id="KW-1185">Reference proteome</keyword>
<dbReference type="GO" id="GO:0003677">
    <property type="term" value="F:DNA binding"/>
    <property type="evidence" value="ECO:0007669"/>
    <property type="project" value="UniProtKB-KW"/>
</dbReference>
<accession>A0A1I3FD54</accession>
<dbReference type="SMART" id="SM00895">
    <property type="entry name" value="FCD"/>
    <property type="match status" value="1"/>
</dbReference>
<protein>
    <submittedName>
        <fullName evidence="6">DNA-binding transcriptional regulator, GntR family</fullName>
    </submittedName>
</protein>
<proteinExistence type="predicted"/>
<evidence type="ECO:0000256" key="1">
    <source>
        <dbReference type="ARBA" id="ARBA00023015"/>
    </source>
</evidence>
<dbReference type="SUPFAM" id="SSF48008">
    <property type="entry name" value="GntR ligand-binding domain-like"/>
    <property type="match status" value="1"/>
</dbReference>
<dbReference type="STRING" id="1114924.SAMN05216258_104200"/>
<keyword evidence="3" id="KW-0804">Transcription</keyword>
<reference evidence="6 7" key="1">
    <citation type="submission" date="2016-10" db="EMBL/GenBank/DDBJ databases">
        <authorList>
            <person name="de Groot N.N."/>
        </authorList>
    </citation>
    <scope>NUCLEOTIDE SEQUENCE [LARGE SCALE GENOMIC DNA]</scope>
    <source>
        <strain evidence="6 7">CGMCC 1.11030</strain>
    </source>
</reference>
<dbReference type="InterPro" id="IPR008920">
    <property type="entry name" value="TF_FadR/GntR_C"/>
</dbReference>
<gene>
    <name evidence="6" type="ORF">SAMN05216258_104200</name>
</gene>